<proteinExistence type="predicted"/>
<sequence length="463" mass="54090">MKPHSKYLFMGCLLILASFILVAYRYSIRTSLHLPTQQLTCSTNFDMWHDYTYHLHKDEKLPLLPHEYEYYSQGILNSDELHHYPSLKSLIESNCDENRGKSLIEIWSTDDNEFTLLSFEFLSKPSNSHLKRIFFSQLTSALDTSQSNGKFKHDFHEDETIYSIIFNPTTKRYEISKKLPTLLVHMVFAHNVEFRDDFVSYPIVSEESRRKYCPNNCQNHLCSICEESTIKKNESKVFFSRPWCFKPNLNFGILSIEDGIYDFGVSNRHVTGSLFDKNGNILIMSTPHSLKFDYQASVKFEPMFAMVGVSYNPTAAGHFPIEVLPRIVFMSYFLPLHIPILMNDIGKNRRIIESFKELGIIHPKRKIIWARVGHYYIGKRVYFLHSKDDYAALTPDIVMRIVSTIYSKFFKKLPNPIQQNPREYILVVDRSDIGNRMITNQDEMINSLKEFTTPLNIDIFLSN</sequence>
<gene>
    <name evidence="2" type="ORF">NAEGRDRAFT_66452</name>
</gene>
<evidence type="ECO:0000313" key="2">
    <source>
        <dbReference type="EMBL" id="EFC45688.1"/>
    </source>
</evidence>
<dbReference type="GeneID" id="8857215"/>
<protein>
    <submittedName>
        <fullName evidence="2">Predicted protein</fullName>
    </submittedName>
</protein>
<organism evidence="3">
    <name type="scientific">Naegleria gruberi</name>
    <name type="common">Amoeba</name>
    <dbReference type="NCBI Taxonomy" id="5762"/>
    <lineage>
        <taxon>Eukaryota</taxon>
        <taxon>Discoba</taxon>
        <taxon>Heterolobosea</taxon>
        <taxon>Tetramitia</taxon>
        <taxon>Eutetramitia</taxon>
        <taxon>Vahlkampfiidae</taxon>
        <taxon>Naegleria</taxon>
    </lineage>
</organism>
<keyword evidence="1" id="KW-0812">Transmembrane</keyword>
<dbReference type="VEuPathDB" id="AmoebaDB:NAEGRDRAFT_66452"/>
<dbReference type="InParanoid" id="D2VC54"/>
<keyword evidence="1" id="KW-0472">Membrane</keyword>
<reference evidence="2 3" key="1">
    <citation type="journal article" date="2010" name="Cell">
        <title>The genome of Naegleria gruberi illuminates early eukaryotic versatility.</title>
        <authorList>
            <person name="Fritz-Laylin L.K."/>
            <person name="Prochnik S.E."/>
            <person name="Ginger M.L."/>
            <person name="Dacks J.B."/>
            <person name="Carpenter M.L."/>
            <person name="Field M.C."/>
            <person name="Kuo A."/>
            <person name="Paredez A."/>
            <person name="Chapman J."/>
            <person name="Pham J."/>
            <person name="Shu S."/>
            <person name="Neupane R."/>
            <person name="Cipriano M."/>
            <person name="Mancuso J."/>
            <person name="Tu H."/>
            <person name="Salamov A."/>
            <person name="Lindquist E."/>
            <person name="Shapiro H."/>
            <person name="Lucas S."/>
            <person name="Grigoriev I.V."/>
            <person name="Cande W.Z."/>
            <person name="Fulton C."/>
            <person name="Rokhsar D.S."/>
            <person name="Dawson S.C."/>
        </authorList>
    </citation>
    <scope>NUCLEOTIDE SEQUENCE [LARGE SCALE GENOMIC DNA]</scope>
    <source>
        <strain evidence="2 3">NEG-M</strain>
    </source>
</reference>
<keyword evidence="3" id="KW-1185">Reference proteome</keyword>
<keyword evidence="1" id="KW-1133">Transmembrane helix</keyword>
<dbReference type="KEGG" id="ngr:NAEGRDRAFT_66452"/>
<evidence type="ECO:0000256" key="1">
    <source>
        <dbReference type="SAM" id="Phobius"/>
    </source>
</evidence>
<name>D2VC54_NAEGR</name>
<dbReference type="AlphaFoldDB" id="D2VC54"/>
<feature type="transmembrane region" description="Helical" evidence="1">
    <location>
        <begin position="7"/>
        <end position="26"/>
    </location>
</feature>
<dbReference type="EMBL" id="GG738862">
    <property type="protein sequence ID" value="EFC45688.1"/>
    <property type="molecule type" value="Genomic_DNA"/>
</dbReference>
<dbReference type="RefSeq" id="XP_002678432.1">
    <property type="nucleotide sequence ID" value="XM_002678386.1"/>
</dbReference>
<accession>D2VC54</accession>
<dbReference type="Proteomes" id="UP000006671">
    <property type="component" value="Unassembled WGS sequence"/>
</dbReference>
<evidence type="ECO:0000313" key="3">
    <source>
        <dbReference type="Proteomes" id="UP000006671"/>
    </source>
</evidence>